<dbReference type="EMBL" id="UINC01007917">
    <property type="protein sequence ID" value="SVA35660.1"/>
    <property type="molecule type" value="Genomic_DNA"/>
</dbReference>
<evidence type="ECO:0008006" key="2">
    <source>
        <dbReference type="Google" id="ProtNLM"/>
    </source>
</evidence>
<gene>
    <name evidence="1" type="ORF">METZ01_LOCUS88514</name>
</gene>
<accession>A0A381V5K7</accession>
<feature type="non-terminal residue" evidence="1">
    <location>
        <position position="1"/>
    </location>
</feature>
<reference evidence="1" key="1">
    <citation type="submission" date="2018-05" db="EMBL/GenBank/DDBJ databases">
        <authorList>
            <person name="Lanie J.A."/>
            <person name="Ng W.-L."/>
            <person name="Kazmierczak K.M."/>
            <person name="Andrzejewski T.M."/>
            <person name="Davidsen T.M."/>
            <person name="Wayne K.J."/>
            <person name="Tettelin H."/>
            <person name="Glass J.I."/>
            <person name="Rusch D."/>
            <person name="Podicherti R."/>
            <person name="Tsui H.-C.T."/>
            <person name="Winkler M.E."/>
        </authorList>
    </citation>
    <scope>NUCLEOTIDE SEQUENCE</scope>
</reference>
<name>A0A381V5K7_9ZZZZ</name>
<evidence type="ECO:0000313" key="1">
    <source>
        <dbReference type="EMBL" id="SVA35660.1"/>
    </source>
</evidence>
<dbReference type="AlphaFoldDB" id="A0A381V5K7"/>
<sequence length="192" mass="20637">VPKLAKIFLFVAFLMLTAFSAEAAELWRLRYFVPTSAESEITFGSSKAAEKLNTSGHSGNLVFANGIGVGYSTLRSNVILEGVSYIFRNDSLDLSYTIGNSLSFTFGAGRLINGRGELSLNGVSYATENSTGGAVFFNLGIPFIGGELLLGYRQNNIEYKNYQSQISGKTVTLADPVKLLSSQVSVGIGFIF</sequence>
<organism evidence="1">
    <name type="scientific">marine metagenome</name>
    <dbReference type="NCBI Taxonomy" id="408172"/>
    <lineage>
        <taxon>unclassified sequences</taxon>
        <taxon>metagenomes</taxon>
        <taxon>ecological metagenomes</taxon>
    </lineage>
</organism>
<protein>
    <recommendedName>
        <fullName evidence="2">Outer membrane protein beta-barrel domain-containing protein</fullName>
    </recommendedName>
</protein>
<proteinExistence type="predicted"/>